<dbReference type="EMBL" id="KE344391">
    <property type="protein sequence ID" value="EXB59943.1"/>
    <property type="molecule type" value="Genomic_DNA"/>
</dbReference>
<dbReference type="AlphaFoldDB" id="W9R9J1"/>
<organism evidence="1 2">
    <name type="scientific">Morus notabilis</name>
    <dbReference type="NCBI Taxonomy" id="981085"/>
    <lineage>
        <taxon>Eukaryota</taxon>
        <taxon>Viridiplantae</taxon>
        <taxon>Streptophyta</taxon>
        <taxon>Embryophyta</taxon>
        <taxon>Tracheophyta</taxon>
        <taxon>Spermatophyta</taxon>
        <taxon>Magnoliopsida</taxon>
        <taxon>eudicotyledons</taxon>
        <taxon>Gunneridae</taxon>
        <taxon>Pentapetalae</taxon>
        <taxon>rosids</taxon>
        <taxon>fabids</taxon>
        <taxon>Rosales</taxon>
        <taxon>Moraceae</taxon>
        <taxon>Moreae</taxon>
        <taxon>Morus</taxon>
    </lineage>
</organism>
<gene>
    <name evidence="1" type="ORF">L484_013063</name>
</gene>
<evidence type="ECO:0000313" key="2">
    <source>
        <dbReference type="Proteomes" id="UP000030645"/>
    </source>
</evidence>
<proteinExistence type="predicted"/>
<keyword evidence="2" id="KW-1185">Reference proteome</keyword>
<name>W9R9J1_9ROSA</name>
<evidence type="ECO:0000313" key="1">
    <source>
        <dbReference type="EMBL" id="EXB59943.1"/>
    </source>
</evidence>
<protein>
    <submittedName>
        <fullName evidence="1">Uncharacterized protein</fullName>
    </submittedName>
</protein>
<dbReference type="Proteomes" id="UP000030645">
    <property type="component" value="Unassembled WGS sequence"/>
</dbReference>
<accession>W9R9J1</accession>
<reference evidence="2" key="1">
    <citation type="submission" date="2013-01" db="EMBL/GenBank/DDBJ databases">
        <title>Draft Genome Sequence of a Mulberry Tree, Morus notabilis C.K. Schneid.</title>
        <authorList>
            <person name="He N."/>
            <person name="Zhao S."/>
        </authorList>
    </citation>
    <scope>NUCLEOTIDE SEQUENCE</scope>
</reference>
<sequence length="196" mass="22201">MAGRERRIRSDLTPFLQNGGPRKRIRCTNDNSKRHTSVAYLPFRWHQRDPAKVRNFVSRLLHSAPVTKQSKTKSILFLLRLLSSTQVICALVKIYINVIYRPSVTGANHQTLMLVPTIVDLTTCEKEKELESIPQIIEARSASINPVQEAHNPSESKGGYARNSMDLKITHDMITSTYWENRGHIATSAPNTNPIL</sequence>